<accession>A0ABM1FJ04</accession>
<dbReference type="Proteomes" id="UP000694930">
    <property type="component" value="Chromosome 11"/>
</dbReference>
<proteinExistence type="predicted"/>
<evidence type="ECO:0000313" key="2">
    <source>
        <dbReference type="Proteomes" id="UP000694930"/>
    </source>
</evidence>
<feature type="domain" description="Retrotransposon gag" evidence="1">
    <location>
        <begin position="111"/>
        <end position="167"/>
    </location>
</feature>
<dbReference type="Pfam" id="PF03732">
    <property type="entry name" value="Retrotrans_gag"/>
    <property type="match status" value="1"/>
</dbReference>
<dbReference type="GeneID" id="107003794"/>
<sequence length="239" mass="27558">MPLQRLVRGCQSMRNTEEQRVPNALEVQPQGEVTHAEFREVIRRSSQVATYQVGQRDNWQEVADTLRIHEHLRINPLSFTGSIVTEDPENFIEELKNIFDVMHVVRRRGALMRSLIPRELQEAKIRDFLTLNAQSMSVHEYNLKFTQLSRYAPEMVVDLKRKMSLFVVELYRRSRKEGKKAMLIGDMNLGLKDKPAYSQGSMAQSDSKALACAWCGRNHQVIVVMGRQVPSSVEKIVTF</sequence>
<organism evidence="2 3">
    <name type="scientific">Solanum pennellii</name>
    <name type="common">Tomato</name>
    <name type="synonym">Lycopersicon pennellii</name>
    <dbReference type="NCBI Taxonomy" id="28526"/>
    <lineage>
        <taxon>Eukaryota</taxon>
        <taxon>Viridiplantae</taxon>
        <taxon>Streptophyta</taxon>
        <taxon>Embryophyta</taxon>
        <taxon>Tracheophyta</taxon>
        <taxon>Spermatophyta</taxon>
        <taxon>Magnoliopsida</taxon>
        <taxon>eudicotyledons</taxon>
        <taxon>Gunneridae</taxon>
        <taxon>Pentapetalae</taxon>
        <taxon>asterids</taxon>
        <taxon>lamiids</taxon>
        <taxon>Solanales</taxon>
        <taxon>Solanaceae</taxon>
        <taxon>Solanoideae</taxon>
        <taxon>Solaneae</taxon>
        <taxon>Solanum</taxon>
        <taxon>Solanum subgen. Lycopersicon</taxon>
    </lineage>
</organism>
<reference evidence="3" key="2">
    <citation type="submission" date="2025-08" db="UniProtKB">
        <authorList>
            <consortium name="RefSeq"/>
        </authorList>
    </citation>
    <scope>IDENTIFICATION</scope>
</reference>
<evidence type="ECO:0000313" key="3">
    <source>
        <dbReference type="RefSeq" id="XP_015057550.1"/>
    </source>
</evidence>
<gene>
    <name evidence="3" type="primary">LOC107003794</name>
</gene>
<dbReference type="RefSeq" id="XP_015057550.1">
    <property type="nucleotide sequence ID" value="XM_015202064.1"/>
</dbReference>
<keyword evidence="2" id="KW-1185">Reference proteome</keyword>
<dbReference type="InterPro" id="IPR005162">
    <property type="entry name" value="Retrotrans_gag_dom"/>
</dbReference>
<name>A0ABM1FJ04_SOLPN</name>
<reference evidence="2" key="1">
    <citation type="journal article" date="2014" name="Nat. Genet.">
        <title>The genome of the stress-tolerant wild tomato species Solanum pennellii.</title>
        <authorList>
            <person name="Bolger A."/>
            <person name="Scossa F."/>
            <person name="Bolger M.E."/>
            <person name="Lanz C."/>
            <person name="Maumus F."/>
            <person name="Tohge T."/>
            <person name="Quesneville H."/>
            <person name="Alseekh S."/>
            <person name="Sorensen I."/>
            <person name="Lichtenstein G."/>
            <person name="Fich E.A."/>
            <person name="Conte M."/>
            <person name="Keller H."/>
            <person name="Schneeberger K."/>
            <person name="Schwacke R."/>
            <person name="Ofner I."/>
            <person name="Vrebalov J."/>
            <person name="Xu Y."/>
            <person name="Osorio S."/>
            <person name="Aflitos S.A."/>
            <person name="Schijlen E."/>
            <person name="Jimenez-Gomez J.M."/>
            <person name="Ryngajllo M."/>
            <person name="Kimura S."/>
            <person name="Kumar R."/>
            <person name="Koenig D."/>
            <person name="Headland L.R."/>
            <person name="Maloof J.N."/>
            <person name="Sinha N."/>
            <person name="van Ham R.C."/>
            <person name="Lankhorst R.K."/>
            <person name="Mao L."/>
            <person name="Vogel A."/>
            <person name="Arsova B."/>
            <person name="Panstruga R."/>
            <person name="Fei Z."/>
            <person name="Rose J.K."/>
            <person name="Zamir D."/>
            <person name="Carrari F."/>
            <person name="Giovannoni J.J."/>
            <person name="Weigel D."/>
            <person name="Usadel B."/>
            <person name="Fernie A.R."/>
        </authorList>
    </citation>
    <scope>NUCLEOTIDE SEQUENCE [LARGE SCALE GENOMIC DNA]</scope>
    <source>
        <strain evidence="2">cv. LA0716</strain>
    </source>
</reference>
<evidence type="ECO:0000259" key="1">
    <source>
        <dbReference type="Pfam" id="PF03732"/>
    </source>
</evidence>
<protein>
    <submittedName>
        <fullName evidence="3">Uncharacterized protein LOC107003794</fullName>
    </submittedName>
</protein>